<keyword evidence="3" id="KW-1185">Reference proteome</keyword>
<dbReference type="Proteomes" id="UP000800082">
    <property type="component" value="Unassembled WGS sequence"/>
</dbReference>
<organism evidence="2 3">
    <name type="scientific">Didymella exigua CBS 183.55</name>
    <dbReference type="NCBI Taxonomy" id="1150837"/>
    <lineage>
        <taxon>Eukaryota</taxon>
        <taxon>Fungi</taxon>
        <taxon>Dikarya</taxon>
        <taxon>Ascomycota</taxon>
        <taxon>Pezizomycotina</taxon>
        <taxon>Dothideomycetes</taxon>
        <taxon>Pleosporomycetidae</taxon>
        <taxon>Pleosporales</taxon>
        <taxon>Pleosporineae</taxon>
        <taxon>Didymellaceae</taxon>
        <taxon>Didymella</taxon>
    </lineage>
</organism>
<dbReference type="RefSeq" id="XP_033444655.1">
    <property type="nucleotide sequence ID" value="XM_033596893.1"/>
</dbReference>
<dbReference type="EMBL" id="ML978994">
    <property type="protein sequence ID" value="KAF1924402.1"/>
    <property type="molecule type" value="Genomic_DNA"/>
</dbReference>
<evidence type="ECO:0000313" key="2">
    <source>
        <dbReference type="EMBL" id="KAF1924402.1"/>
    </source>
</evidence>
<sequence>MKIEFLLIFSLIGLGSSGPARRDCGQKKCHDAVNECGMAYGGCWTECANGVMSLRTFTVPPCSSRINSAVCTGTGYQVETSSTTLFLDVITAKSSITTPPSPYHTQAPRSRRTRTCSPLWLCIDKLAVCGNSTQMYGGCYDVCTSAPPFKSPPCTISSSTI</sequence>
<dbReference type="AlphaFoldDB" id="A0A6A5R9H9"/>
<dbReference type="OrthoDB" id="3924764at2759"/>
<name>A0A6A5R9H9_9PLEO</name>
<feature type="signal peptide" evidence="1">
    <location>
        <begin position="1"/>
        <end position="17"/>
    </location>
</feature>
<protein>
    <submittedName>
        <fullName evidence="2">Uncharacterized protein</fullName>
    </submittedName>
</protein>
<evidence type="ECO:0000256" key="1">
    <source>
        <dbReference type="SAM" id="SignalP"/>
    </source>
</evidence>
<proteinExistence type="predicted"/>
<accession>A0A6A5R9H9</accession>
<reference evidence="2" key="1">
    <citation type="journal article" date="2020" name="Stud. Mycol.">
        <title>101 Dothideomycetes genomes: a test case for predicting lifestyles and emergence of pathogens.</title>
        <authorList>
            <person name="Haridas S."/>
            <person name="Albert R."/>
            <person name="Binder M."/>
            <person name="Bloem J."/>
            <person name="Labutti K."/>
            <person name="Salamov A."/>
            <person name="Andreopoulos B."/>
            <person name="Baker S."/>
            <person name="Barry K."/>
            <person name="Bills G."/>
            <person name="Bluhm B."/>
            <person name="Cannon C."/>
            <person name="Castanera R."/>
            <person name="Culley D."/>
            <person name="Daum C."/>
            <person name="Ezra D."/>
            <person name="Gonzalez J."/>
            <person name="Henrissat B."/>
            <person name="Kuo A."/>
            <person name="Liang C."/>
            <person name="Lipzen A."/>
            <person name="Lutzoni F."/>
            <person name="Magnuson J."/>
            <person name="Mondo S."/>
            <person name="Nolan M."/>
            <person name="Ohm R."/>
            <person name="Pangilinan J."/>
            <person name="Park H.-J."/>
            <person name="Ramirez L."/>
            <person name="Alfaro M."/>
            <person name="Sun H."/>
            <person name="Tritt A."/>
            <person name="Yoshinaga Y."/>
            <person name="Zwiers L.-H."/>
            <person name="Turgeon B."/>
            <person name="Goodwin S."/>
            <person name="Spatafora J."/>
            <person name="Crous P."/>
            <person name="Grigoriev I."/>
        </authorList>
    </citation>
    <scope>NUCLEOTIDE SEQUENCE</scope>
    <source>
        <strain evidence="2">CBS 183.55</strain>
    </source>
</reference>
<dbReference type="GeneID" id="54354560"/>
<feature type="non-terminal residue" evidence="2">
    <location>
        <position position="161"/>
    </location>
</feature>
<gene>
    <name evidence="2" type="ORF">M421DRAFT_72569</name>
</gene>
<evidence type="ECO:0000313" key="3">
    <source>
        <dbReference type="Proteomes" id="UP000800082"/>
    </source>
</evidence>
<feature type="chain" id="PRO_5025695161" evidence="1">
    <location>
        <begin position="18"/>
        <end position="161"/>
    </location>
</feature>
<keyword evidence="1" id="KW-0732">Signal</keyword>